<keyword evidence="5" id="KW-1185">Reference proteome</keyword>
<dbReference type="GO" id="GO:0005737">
    <property type="term" value="C:cytoplasm"/>
    <property type="evidence" value="ECO:0007669"/>
    <property type="project" value="TreeGrafter"/>
</dbReference>
<dbReference type="PANTHER" id="PTHR23065">
    <property type="entry name" value="PROLINE-SERINE-THREONINE PHOSPHATASE INTERACTING PROTEIN 1"/>
    <property type="match status" value="1"/>
</dbReference>
<dbReference type="GO" id="GO:0007264">
    <property type="term" value="P:small GTPase-mediated signal transduction"/>
    <property type="evidence" value="ECO:0007669"/>
    <property type="project" value="TreeGrafter"/>
</dbReference>
<dbReference type="SUPFAM" id="SSF103657">
    <property type="entry name" value="BAR/IMD domain-like"/>
    <property type="match status" value="1"/>
</dbReference>
<accession>A0A1V2L9Q3</accession>
<comment type="caution">
    <text evidence="4">The sequence shown here is derived from an EMBL/GenBank/DDBJ whole genome shotgun (WGS) entry which is preliminary data.</text>
</comment>
<dbReference type="InterPro" id="IPR031160">
    <property type="entry name" value="F_BAR_dom"/>
</dbReference>
<feature type="region of interest" description="Disordered" evidence="2">
    <location>
        <begin position="351"/>
        <end position="413"/>
    </location>
</feature>
<gene>
    <name evidence="4" type="ORF">BON22_1775</name>
</gene>
<evidence type="ECO:0000313" key="4">
    <source>
        <dbReference type="EMBL" id="ONH68345.1"/>
    </source>
</evidence>
<dbReference type="AlphaFoldDB" id="A0A1V2L9Q3"/>
<dbReference type="GO" id="GO:0005096">
    <property type="term" value="F:GTPase activator activity"/>
    <property type="evidence" value="ECO:0007669"/>
    <property type="project" value="TreeGrafter"/>
</dbReference>
<proteinExistence type="predicted"/>
<evidence type="ECO:0000256" key="1">
    <source>
        <dbReference type="PROSITE-ProRule" id="PRU01077"/>
    </source>
</evidence>
<evidence type="ECO:0000259" key="3">
    <source>
        <dbReference type="PROSITE" id="PS51741"/>
    </source>
</evidence>
<feature type="domain" description="F-BAR" evidence="3">
    <location>
        <begin position="1"/>
        <end position="290"/>
    </location>
</feature>
<dbReference type="STRING" id="36022.A0A1V2L9Q3"/>
<protein>
    <submittedName>
        <fullName evidence="4">Rho-GTPase-activating protein RGD2</fullName>
    </submittedName>
</protein>
<dbReference type="PANTHER" id="PTHR23065:SF17">
    <property type="entry name" value="RHO-GTPASE-ACTIVATING PROTEIN RGD2"/>
    <property type="match status" value="1"/>
</dbReference>
<evidence type="ECO:0000256" key="2">
    <source>
        <dbReference type="SAM" id="MobiDB-lite"/>
    </source>
</evidence>
<feature type="compositionally biased region" description="Basic and acidic residues" evidence="2">
    <location>
        <begin position="397"/>
        <end position="413"/>
    </location>
</feature>
<dbReference type="Proteomes" id="UP000189513">
    <property type="component" value="Unassembled WGS sequence"/>
</dbReference>
<dbReference type="GO" id="GO:0000935">
    <property type="term" value="C:division septum"/>
    <property type="evidence" value="ECO:0007669"/>
    <property type="project" value="TreeGrafter"/>
</dbReference>
<reference evidence="5" key="1">
    <citation type="journal article" date="2017" name="Genome Announc.">
        <title>Genome sequences of Cyberlindnera fabianii 65, Pichia kudriavzevii 129, and Saccharomyces cerevisiae 131 isolated from fermented masau fruits in Zimbabwe.</title>
        <authorList>
            <person name="van Rijswijck I.M.H."/>
            <person name="Derks M.F.L."/>
            <person name="Abee T."/>
            <person name="de Ridder D."/>
            <person name="Smid E.J."/>
        </authorList>
    </citation>
    <scope>NUCLEOTIDE SEQUENCE [LARGE SCALE GENOMIC DNA]</scope>
    <source>
        <strain evidence="5">65</strain>
    </source>
</reference>
<dbReference type="Gene3D" id="1.20.1270.60">
    <property type="entry name" value="Arfaptin homology (AH) domain/BAR domain"/>
    <property type="match status" value="1"/>
</dbReference>
<feature type="compositionally biased region" description="Polar residues" evidence="2">
    <location>
        <begin position="351"/>
        <end position="375"/>
    </location>
</feature>
<sequence>MVVDPFSKWSEEHRQRVEYSEEVLTSSFEVYKNKLKYVEKVQKKYFKQVSYFESMKQGLSEEELLKEMSIEDDDKDPDQENISDSWQSLEHMIIVVLVLKLDLGYKRNLKLLTWINVKRLVQDLIINGYFEEIGVQWVQQQVVLFVILVHLIINGKKLAYHAANIPLRKDMDGSLVEGDYNSNDGKVSGYLDDLKSSWEKPTLKKVDKQLKALDSMYQNEVKRLDKIRCDLEELIVDHLSFMEKCELDRMRALKKVILDFAASISNNITSIKATIDKILVYEETISPDKDLLFLLQNYRTGPFRILSLVSWRPKIHTNLTLSDKHTFRFLHDLLGHKTEIFKNVKRAGSVNNANGSHKFGNNSVKRQDSTLQTRLKQAVEKGEKKAHLGDVEEGEDEHEHEHEQEKSLPEVKE</sequence>
<name>A0A1V2L9Q3_CYBFA</name>
<dbReference type="GO" id="GO:0007010">
    <property type="term" value="P:cytoskeleton organization"/>
    <property type="evidence" value="ECO:0007669"/>
    <property type="project" value="TreeGrafter"/>
</dbReference>
<dbReference type="PROSITE" id="PS51741">
    <property type="entry name" value="F_BAR"/>
    <property type="match status" value="1"/>
</dbReference>
<dbReference type="GO" id="GO:0005886">
    <property type="term" value="C:plasma membrane"/>
    <property type="evidence" value="ECO:0007669"/>
    <property type="project" value="TreeGrafter"/>
</dbReference>
<feature type="compositionally biased region" description="Basic and acidic residues" evidence="2">
    <location>
        <begin position="377"/>
        <end position="390"/>
    </location>
</feature>
<organism evidence="4 5">
    <name type="scientific">Cyberlindnera fabianii</name>
    <name type="common">Yeast</name>
    <name type="synonym">Hansenula fabianii</name>
    <dbReference type="NCBI Taxonomy" id="36022"/>
    <lineage>
        <taxon>Eukaryota</taxon>
        <taxon>Fungi</taxon>
        <taxon>Dikarya</taxon>
        <taxon>Ascomycota</taxon>
        <taxon>Saccharomycotina</taxon>
        <taxon>Saccharomycetes</taxon>
        <taxon>Phaffomycetales</taxon>
        <taxon>Phaffomycetaceae</taxon>
        <taxon>Cyberlindnera</taxon>
    </lineage>
</organism>
<dbReference type="EMBL" id="MPUK01000003">
    <property type="protein sequence ID" value="ONH68345.1"/>
    <property type="molecule type" value="Genomic_DNA"/>
</dbReference>
<dbReference type="InterPro" id="IPR027267">
    <property type="entry name" value="AH/BAR_dom_sf"/>
</dbReference>
<dbReference type="VEuPathDB" id="FungiDB:BON22_1775"/>
<keyword evidence="1" id="KW-0175">Coiled coil</keyword>
<evidence type="ECO:0000313" key="5">
    <source>
        <dbReference type="Proteomes" id="UP000189513"/>
    </source>
</evidence>